<dbReference type="InterPro" id="IPR050879">
    <property type="entry name" value="Acyltransferase_3"/>
</dbReference>
<keyword evidence="1" id="KW-0812">Transmembrane</keyword>
<proteinExistence type="predicted"/>
<evidence type="ECO:0000313" key="4">
    <source>
        <dbReference type="Proteomes" id="UP000297737"/>
    </source>
</evidence>
<feature type="transmembrane region" description="Helical" evidence="1">
    <location>
        <begin position="359"/>
        <end position="377"/>
    </location>
</feature>
<keyword evidence="3" id="KW-0012">Acyltransferase</keyword>
<comment type="caution">
    <text evidence="3">The sequence shown here is derived from an EMBL/GenBank/DDBJ whole genome shotgun (WGS) entry which is preliminary data.</text>
</comment>
<feature type="transmembrane region" description="Helical" evidence="1">
    <location>
        <begin position="276"/>
        <end position="293"/>
    </location>
</feature>
<dbReference type="EMBL" id="SIHO01000003">
    <property type="protein sequence ID" value="TFU01269.1"/>
    <property type="molecule type" value="Genomic_DNA"/>
</dbReference>
<organism evidence="3 4">
    <name type="scientific">Glacieibacterium arshaanense</name>
    <dbReference type="NCBI Taxonomy" id="2511025"/>
    <lineage>
        <taxon>Bacteria</taxon>
        <taxon>Pseudomonadati</taxon>
        <taxon>Pseudomonadota</taxon>
        <taxon>Alphaproteobacteria</taxon>
        <taxon>Sphingomonadales</taxon>
        <taxon>Sphingosinicellaceae</taxon>
        <taxon>Glacieibacterium</taxon>
    </lineage>
</organism>
<dbReference type="RefSeq" id="WP_135246773.1">
    <property type="nucleotide sequence ID" value="NZ_SIHO01000003.1"/>
</dbReference>
<sequence length="392" mass="42999">MNLWGIGAYAKIDSSRRRDVAVLDEARTLKATTRPDPVYNTAPGRFGRYFVPGDMKTDANAFTTMRWILASSVMFSHGWDLTQPLAGLDPSVAILGFPVSRLAVFLFFTLSGFLVTGSLIKRGAVDFTLARGLRLLPGLWVMIAVMVFGLWALFGTLPLGQYLSDPMTRSFVLRNALLWGGEFRLPGIFNDNQFANVVNGSLWTIPHEVRCYIVLALIGAVGLLLSRRLLLALFLIAAVVHLLVPPEIVPVLENPRRLAFSFFLGVLFFLWRERLWLSWPLALAGAAAALLLPDGVVKTMAIQISFGYLVLVAAFCAPASIKAASIRLPDYSYGIYIYGFPAQQVAIALGIGLAPFTNIVWGIVIMLPLAALSWHLVEEPALALKRRAVLPA</sequence>
<dbReference type="InterPro" id="IPR002656">
    <property type="entry name" value="Acyl_transf_3_dom"/>
</dbReference>
<gene>
    <name evidence="3" type="ORF">EUV02_13285</name>
</gene>
<dbReference type="AlphaFoldDB" id="A0A4Y9EL54"/>
<dbReference type="OrthoDB" id="9767863at2"/>
<reference evidence="3 4" key="1">
    <citation type="submission" date="2019-02" db="EMBL/GenBank/DDBJ databases">
        <title>Polymorphobacter sp. isolated from the lake at the Tibet of China.</title>
        <authorList>
            <person name="Li A."/>
        </authorList>
    </citation>
    <scope>NUCLEOTIDE SEQUENCE [LARGE SCALE GENOMIC DNA]</scope>
    <source>
        <strain evidence="3 4">DJ1R-1</strain>
    </source>
</reference>
<dbReference type="GO" id="GO:0016020">
    <property type="term" value="C:membrane"/>
    <property type="evidence" value="ECO:0007669"/>
    <property type="project" value="TreeGrafter"/>
</dbReference>
<feature type="transmembrane region" description="Helical" evidence="1">
    <location>
        <begin position="299"/>
        <end position="321"/>
    </location>
</feature>
<feature type="transmembrane region" description="Helical" evidence="1">
    <location>
        <begin position="140"/>
        <end position="160"/>
    </location>
</feature>
<dbReference type="PANTHER" id="PTHR23028">
    <property type="entry name" value="ACETYLTRANSFERASE"/>
    <property type="match status" value="1"/>
</dbReference>
<feature type="transmembrane region" description="Helical" evidence="1">
    <location>
        <begin position="102"/>
        <end position="120"/>
    </location>
</feature>
<keyword evidence="3" id="KW-0808">Transferase</keyword>
<feature type="domain" description="Acyltransferase 3" evidence="2">
    <location>
        <begin position="63"/>
        <end position="373"/>
    </location>
</feature>
<protein>
    <submittedName>
        <fullName evidence="3">Acyltransferase</fullName>
    </submittedName>
</protein>
<dbReference type="GO" id="GO:0016747">
    <property type="term" value="F:acyltransferase activity, transferring groups other than amino-acyl groups"/>
    <property type="evidence" value="ECO:0007669"/>
    <property type="project" value="InterPro"/>
</dbReference>
<dbReference type="Proteomes" id="UP000297737">
    <property type="component" value="Unassembled WGS sequence"/>
</dbReference>
<dbReference type="PANTHER" id="PTHR23028:SF53">
    <property type="entry name" value="ACYL_TRANSF_3 DOMAIN-CONTAINING PROTEIN"/>
    <property type="match status" value="1"/>
</dbReference>
<keyword evidence="1" id="KW-0472">Membrane</keyword>
<name>A0A4Y9EL54_9SPHN</name>
<evidence type="ECO:0000313" key="3">
    <source>
        <dbReference type="EMBL" id="TFU01269.1"/>
    </source>
</evidence>
<feature type="transmembrane region" description="Helical" evidence="1">
    <location>
        <begin position="212"/>
        <end position="243"/>
    </location>
</feature>
<keyword evidence="4" id="KW-1185">Reference proteome</keyword>
<dbReference type="Pfam" id="PF01757">
    <property type="entry name" value="Acyl_transf_3"/>
    <property type="match status" value="1"/>
</dbReference>
<evidence type="ECO:0000259" key="2">
    <source>
        <dbReference type="Pfam" id="PF01757"/>
    </source>
</evidence>
<dbReference type="GO" id="GO:0000271">
    <property type="term" value="P:polysaccharide biosynthetic process"/>
    <property type="evidence" value="ECO:0007669"/>
    <property type="project" value="TreeGrafter"/>
</dbReference>
<evidence type="ECO:0000256" key="1">
    <source>
        <dbReference type="SAM" id="Phobius"/>
    </source>
</evidence>
<accession>A0A4Y9EL54</accession>
<keyword evidence="1" id="KW-1133">Transmembrane helix</keyword>